<dbReference type="Proteomes" id="UP001251528">
    <property type="component" value="Unassembled WGS sequence"/>
</dbReference>
<dbReference type="AlphaFoldDB" id="A0AAJ0CF66"/>
<reference evidence="2" key="1">
    <citation type="submission" date="2023-06" db="EMBL/GenBank/DDBJ databases">
        <title>Conoideocrella luteorostrata (Hypocreales: Clavicipitaceae), a potential biocontrol fungus for elongate hemlock scale in United States Christmas tree production areas.</title>
        <authorList>
            <person name="Barrett H."/>
            <person name="Lovett B."/>
            <person name="Macias A.M."/>
            <person name="Stajich J.E."/>
            <person name="Kasson M.T."/>
        </authorList>
    </citation>
    <scope>NUCLEOTIDE SEQUENCE</scope>
    <source>
        <strain evidence="2">ARSEF 14590</strain>
    </source>
</reference>
<dbReference type="InterPro" id="IPR011009">
    <property type="entry name" value="Kinase-like_dom_sf"/>
</dbReference>
<evidence type="ECO:0008006" key="4">
    <source>
        <dbReference type="Google" id="ProtNLM"/>
    </source>
</evidence>
<organism evidence="2 3">
    <name type="scientific">Conoideocrella luteorostrata</name>
    <dbReference type="NCBI Taxonomy" id="1105319"/>
    <lineage>
        <taxon>Eukaryota</taxon>
        <taxon>Fungi</taxon>
        <taxon>Dikarya</taxon>
        <taxon>Ascomycota</taxon>
        <taxon>Pezizomycotina</taxon>
        <taxon>Sordariomycetes</taxon>
        <taxon>Hypocreomycetidae</taxon>
        <taxon>Hypocreales</taxon>
        <taxon>Clavicipitaceae</taxon>
        <taxon>Conoideocrella</taxon>
    </lineage>
</organism>
<keyword evidence="3" id="KW-1185">Reference proteome</keyword>
<evidence type="ECO:0000313" key="2">
    <source>
        <dbReference type="EMBL" id="KAK2589596.1"/>
    </source>
</evidence>
<accession>A0AAJ0CF66</accession>
<dbReference type="EMBL" id="JASWJB010000608">
    <property type="protein sequence ID" value="KAK2589596.1"/>
    <property type="molecule type" value="Genomic_DNA"/>
</dbReference>
<feature type="compositionally biased region" description="Polar residues" evidence="1">
    <location>
        <begin position="13"/>
        <end position="39"/>
    </location>
</feature>
<sequence length="280" mass="30955">MASGRGSVIDLRSVTSKSKTQHSYAKSHAGVSTENFNSNRLKKHKPTLASIPQQDEPSLRENITSESVGAEPLWASYTKLYSLQFGASDYFIVAEEKIRKKNSNPEQNPLVIIKTFAGFAPHNSIPDIQRIKDKNFVPIRNIISVQSEITVAFEFMPLSLSEIAGNPLIDDIRLASLLGPIVDGLMYLDESCLEHTQLICSNILVDTAGNVKLWAQEHIQGGSARRKHVQSLRSIALQLVQGYVEEDGPDGPDRSKQCPNGVKFLAEMERALSVDSLRKV</sequence>
<gene>
    <name evidence="2" type="ORF">QQS21_012727</name>
</gene>
<protein>
    <recommendedName>
        <fullName evidence="4">Protein kinase domain-containing protein</fullName>
    </recommendedName>
</protein>
<proteinExistence type="predicted"/>
<comment type="caution">
    <text evidence="2">The sequence shown here is derived from an EMBL/GenBank/DDBJ whole genome shotgun (WGS) entry which is preliminary data.</text>
</comment>
<dbReference type="SUPFAM" id="SSF56112">
    <property type="entry name" value="Protein kinase-like (PK-like)"/>
    <property type="match status" value="1"/>
</dbReference>
<feature type="region of interest" description="Disordered" evidence="1">
    <location>
        <begin position="1"/>
        <end position="58"/>
    </location>
</feature>
<dbReference type="Gene3D" id="1.10.510.10">
    <property type="entry name" value="Transferase(Phosphotransferase) domain 1"/>
    <property type="match status" value="1"/>
</dbReference>
<name>A0AAJ0CF66_9HYPO</name>
<evidence type="ECO:0000256" key="1">
    <source>
        <dbReference type="SAM" id="MobiDB-lite"/>
    </source>
</evidence>
<evidence type="ECO:0000313" key="3">
    <source>
        <dbReference type="Proteomes" id="UP001251528"/>
    </source>
</evidence>